<dbReference type="InterPro" id="IPR041489">
    <property type="entry name" value="PDZ_6"/>
</dbReference>
<reference evidence="14 15" key="1">
    <citation type="submission" date="2020-08" db="EMBL/GenBank/DDBJ databases">
        <title>Genomic Encyclopedia of Type Strains, Phase IV (KMG-IV): sequencing the most valuable type-strain genomes for metagenomic binning, comparative biology and taxonomic classification.</title>
        <authorList>
            <person name="Goeker M."/>
        </authorList>
    </citation>
    <scope>NUCLEOTIDE SEQUENCE [LARGE SCALE GENOMIC DNA]</scope>
    <source>
        <strain evidence="14 15">DSM 27026</strain>
    </source>
</reference>
<dbReference type="InterPro" id="IPR009003">
    <property type="entry name" value="Peptidase_S1_PA"/>
</dbReference>
<comment type="similarity">
    <text evidence="2">Belongs to the peptidase S1C family.</text>
</comment>
<evidence type="ECO:0000256" key="7">
    <source>
        <dbReference type="ARBA" id="ARBA00022801"/>
    </source>
</evidence>
<evidence type="ECO:0000313" key="14">
    <source>
        <dbReference type="EMBL" id="MBB5372129.1"/>
    </source>
</evidence>
<dbReference type="InterPro" id="IPR036034">
    <property type="entry name" value="PDZ_sf"/>
</dbReference>
<dbReference type="RefSeq" id="WP_183265123.1">
    <property type="nucleotide sequence ID" value="NZ_JACHFJ010000001.1"/>
</dbReference>
<feature type="binding site" evidence="10">
    <location>
        <position position="137"/>
    </location>
    <ligand>
        <name>substrate</name>
    </ligand>
</feature>
<evidence type="ECO:0000256" key="11">
    <source>
        <dbReference type="SAM" id="MobiDB-lite"/>
    </source>
</evidence>
<feature type="active site" description="Charge relay system" evidence="9">
    <location>
        <position position="241"/>
    </location>
</feature>
<dbReference type="SUPFAM" id="SSF50494">
    <property type="entry name" value="Trypsin-like serine proteases"/>
    <property type="match status" value="1"/>
</dbReference>
<keyword evidence="15" id="KW-1185">Reference proteome</keyword>
<feature type="binding site" evidence="10">
    <location>
        <position position="167"/>
    </location>
    <ligand>
        <name>substrate</name>
    </ligand>
</feature>
<keyword evidence="4 12" id="KW-0732">Signal</keyword>
<dbReference type="GO" id="GO:0004252">
    <property type="term" value="F:serine-type endopeptidase activity"/>
    <property type="evidence" value="ECO:0007669"/>
    <property type="project" value="InterPro"/>
</dbReference>
<dbReference type="EMBL" id="JACHFJ010000001">
    <property type="protein sequence ID" value="MBB5372129.1"/>
    <property type="molecule type" value="Genomic_DNA"/>
</dbReference>
<evidence type="ECO:0000256" key="4">
    <source>
        <dbReference type="ARBA" id="ARBA00022729"/>
    </source>
</evidence>
<dbReference type="CDD" id="cd10839">
    <property type="entry name" value="cpPDZ1_DegP-like"/>
    <property type="match status" value="1"/>
</dbReference>
<proteinExistence type="inferred from homology"/>
<feature type="chain" id="PRO_5038646733" evidence="12">
    <location>
        <begin position="32"/>
        <end position="518"/>
    </location>
</feature>
<dbReference type="EC" id="3.4.21.107" evidence="14"/>
<dbReference type="Pfam" id="PF13365">
    <property type="entry name" value="Trypsin_2"/>
    <property type="match status" value="1"/>
</dbReference>
<dbReference type="Proteomes" id="UP000553706">
    <property type="component" value="Unassembled WGS sequence"/>
</dbReference>
<accession>A0A840VIM2</accession>
<evidence type="ECO:0000256" key="1">
    <source>
        <dbReference type="ARBA" id="ARBA00004418"/>
    </source>
</evidence>
<dbReference type="Pfam" id="PF13180">
    <property type="entry name" value="PDZ_2"/>
    <property type="match status" value="1"/>
</dbReference>
<dbReference type="SUPFAM" id="SSF50156">
    <property type="entry name" value="PDZ domain-like"/>
    <property type="match status" value="2"/>
</dbReference>
<evidence type="ECO:0000256" key="12">
    <source>
        <dbReference type="SAM" id="SignalP"/>
    </source>
</evidence>
<dbReference type="GO" id="GO:0006508">
    <property type="term" value="P:proteolysis"/>
    <property type="evidence" value="ECO:0007669"/>
    <property type="project" value="UniProtKB-KW"/>
</dbReference>
<feature type="active site" description="Charge relay system" evidence="9">
    <location>
        <position position="167"/>
    </location>
</feature>
<protein>
    <submittedName>
        <fullName evidence="14">Serine protease Do</fullName>
        <ecNumber evidence="14">3.4.21.107</ecNumber>
    </submittedName>
</protein>
<feature type="signal peptide" evidence="12">
    <location>
        <begin position="1"/>
        <end position="31"/>
    </location>
</feature>
<dbReference type="PANTHER" id="PTHR22939:SF129">
    <property type="entry name" value="SERINE PROTEASE HTRA2, MITOCHONDRIAL"/>
    <property type="match status" value="1"/>
</dbReference>
<feature type="domain" description="PDZ" evidence="13">
    <location>
        <begin position="414"/>
        <end position="500"/>
    </location>
</feature>
<evidence type="ECO:0000256" key="10">
    <source>
        <dbReference type="PIRSR" id="PIRSR611782-2"/>
    </source>
</evidence>
<dbReference type="PANTHER" id="PTHR22939">
    <property type="entry name" value="SERINE PROTEASE FAMILY S1C HTRA-RELATED"/>
    <property type="match status" value="1"/>
</dbReference>
<keyword evidence="6" id="KW-0574">Periplasm</keyword>
<dbReference type="Pfam" id="PF17820">
    <property type="entry name" value="PDZ_6"/>
    <property type="match status" value="1"/>
</dbReference>
<organism evidence="14 15">
    <name type="scientific">Acidocella aromatica</name>
    <dbReference type="NCBI Taxonomy" id="1303579"/>
    <lineage>
        <taxon>Bacteria</taxon>
        <taxon>Pseudomonadati</taxon>
        <taxon>Pseudomonadota</taxon>
        <taxon>Alphaproteobacteria</taxon>
        <taxon>Acetobacterales</taxon>
        <taxon>Acidocellaceae</taxon>
        <taxon>Acidocella</taxon>
    </lineage>
</organism>
<sequence>MRTTFIRGTALTLALFGATALAGLPASPAHAADASLDETSAVQQGFTPVPDFSGLVKHVAPAVVSVDVHLKLSQTSDDQADNGGGQGQPGLPPGFPQIPGFPGFPFAFGTPQQPQAVEAKGSGFLIDQNGTIVTNNHVVKDARTVTVTLSDGNTYPAKILGTDAKTDLAVLKINAGHPLPYVDLGPSSSVQPGEWVVAMGNPFGLDGTVTAGIVSALGRDIGDGPYDKFIQIDAPINEGNSGGPLFDQKGEVIGVNTAILSPSGGSVGIGFAIPSDMIKRVVTQLISNGKVVRGYLGVAAQQISPQMAQALGLPSDNPAKDGALVAAVSPGSPAEKAGLKPGDVITSVNGQAVTSPGDLASDIANVDPNHKADIVYLRNGKQNTVSISVTTMPANPDAGFQQNGSGNSGAAQQQGALGLTLAPLTPDARNQLNLPDSANGAVITAVKPNSLADQAGLQPGDLLVGVGATNVNTPDDAVAAIAAARKSGSGALALRIIRQGQALFVGIGLSNNGGNSGN</sequence>
<comment type="caution">
    <text evidence="14">The sequence shown here is derived from an EMBL/GenBank/DDBJ whole genome shotgun (WGS) entry which is preliminary data.</text>
</comment>
<evidence type="ECO:0000256" key="3">
    <source>
        <dbReference type="ARBA" id="ARBA00022670"/>
    </source>
</evidence>
<evidence type="ECO:0000259" key="13">
    <source>
        <dbReference type="PROSITE" id="PS50106"/>
    </source>
</evidence>
<keyword evidence="3 14" id="KW-0645">Protease</keyword>
<evidence type="ECO:0000256" key="9">
    <source>
        <dbReference type="PIRSR" id="PIRSR611782-1"/>
    </source>
</evidence>
<dbReference type="InterPro" id="IPR001940">
    <property type="entry name" value="Peptidase_S1C"/>
</dbReference>
<name>A0A840VIM2_9PROT</name>
<dbReference type="GO" id="GO:0042597">
    <property type="term" value="C:periplasmic space"/>
    <property type="evidence" value="ECO:0007669"/>
    <property type="project" value="UniProtKB-SubCell"/>
</dbReference>
<gene>
    <name evidence="14" type="ORF">HNP71_000353</name>
</gene>
<dbReference type="AlphaFoldDB" id="A0A840VIM2"/>
<feature type="active site" description="Charge relay system" evidence="9">
    <location>
        <position position="137"/>
    </location>
</feature>
<feature type="binding site" evidence="10">
    <location>
        <begin position="239"/>
        <end position="241"/>
    </location>
    <ligand>
        <name>substrate</name>
    </ligand>
</feature>
<feature type="domain" description="PDZ" evidence="13">
    <location>
        <begin position="285"/>
        <end position="355"/>
    </location>
</feature>
<dbReference type="PRINTS" id="PR00834">
    <property type="entry name" value="PROTEASES2C"/>
</dbReference>
<keyword evidence="7 14" id="KW-0378">Hydrolase</keyword>
<dbReference type="SMART" id="SM00228">
    <property type="entry name" value="PDZ"/>
    <property type="match status" value="2"/>
</dbReference>
<dbReference type="NCBIfam" id="TIGR02037">
    <property type="entry name" value="degP_htrA_DO"/>
    <property type="match status" value="1"/>
</dbReference>
<evidence type="ECO:0000313" key="15">
    <source>
        <dbReference type="Proteomes" id="UP000553706"/>
    </source>
</evidence>
<dbReference type="Gene3D" id="2.40.10.120">
    <property type="match status" value="1"/>
</dbReference>
<dbReference type="InterPro" id="IPR011782">
    <property type="entry name" value="Pept_S1C_Do"/>
</dbReference>
<keyword evidence="8" id="KW-0720">Serine protease</keyword>
<feature type="region of interest" description="Disordered" evidence="11">
    <location>
        <begin position="75"/>
        <end position="96"/>
    </location>
</feature>
<evidence type="ECO:0000256" key="2">
    <source>
        <dbReference type="ARBA" id="ARBA00010541"/>
    </source>
</evidence>
<dbReference type="InterPro" id="IPR001478">
    <property type="entry name" value="PDZ"/>
</dbReference>
<evidence type="ECO:0000256" key="6">
    <source>
        <dbReference type="ARBA" id="ARBA00022764"/>
    </source>
</evidence>
<dbReference type="Gene3D" id="2.30.42.10">
    <property type="match status" value="2"/>
</dbReference>
<keyword evidence="5" id="KW-0677">Repeat</keyword>
<evidence type="ECO:0000256" key="8">
    <source>
        <dbReference type="ARBA" id="ARBA00022825"/>
    </source>
</evidence>
<evidence type="ECO:0000256" key="5">
    <source>
        <dbReference type="ARBA" id="ARBA00022737"/>
    </source>
</evidence>
<comment type="subcellular location">
    <subcellularLocation>
        <location evidence="1">Periplasm</location>
    </subcellularLocation>
</comment>
<dbReference type="PROSITE" id="PS50106">
    <property type="entry name" value="PDZ"/>
    <property type="match status" value="2"/>
</dbReference>